<dbReference type="Gene3D" id="3.40.50.300">
    <property type="entry name" value="P-loop containing nucleotide triphosphate hydrolases"/>
    <property type="match status" value="2"/>
</dbReference>
<keyword evidence="3" id="KW-1185">Reference proteome</keyword>
<accession>A0A521DNR4</accession>
<dbReference type="PANTHER" id="PTHR34704:SF1">
    <property type="entry name" value="ATPASE"/>
    <property type="match status" value="1"/>
</dbReference>
<dbReference type="Proteomes" id="UP000320300">
    <property type="component" value="Unassembled WGS sequence"/>
</dbReference>
<dbReference type="GO" id="GO:0005524">
    <property type="term" value="F:ATP binding"/>
    <property type="evidence" value="ECO:0007669"/>
    <property type="project" value="InterPro"/>
</dbReference>
<dbReference type="RefSeq" id="WP_142528561.1">
    <property type="nucleotide sequence ID" value="NZ_CBCSJO010000006.1"/>
</dbReference>
<evidence type="ECO:0000313" key="3">
    <source>
        <dbReference type="Proteomes" id="UP000320300"/>
    </source>
</evidence>
<protein>
    <recommendedName>
        <fullName evidence="1">ATPase domain-containing protein</fullName>
    </recommendedName>
</protein>
<dbReference type="EMBL" id="FXTN01000006">
    <property type="protein sequence ID" value="SMO73268.1"/>
    <property type="molecule type" value="Genomic_DNA"/>
</dbReference>
<evidence type="ECO:0000259" key="1">
    <source>
        <dbReference type="Pfam" id="PF01637"/>
    </source>
</evidence>
<organism evidence="2 3">
    <name type="scientific">Pedobacter westerhofensis</name>
    <dbReference type="NCBI Taxonomy" id="425512"/>
    <lineage>
        <taxon>Bacteria</taxon>
        <taxon>Pseudomonadati</taxon>
        <taxon>Bacteroidota</taxon>
        <taxon>Sphingobacteriia</taxon>
        <taxon>Sphingobacteriales</taxon>
        <taxon>Sphingobacteriaceae</taxon>
        <taxon>Pedobacter</taxon>
    </lineage>
</organism>
<dbReference type="InterPro" id="IPR027417">
    <property type="entry name" value="P-loop_NTPase"/>
</dbReference>
<dbReference type="SUPFAM" id="SSF52540">
    <property type="entry name" value="P-loop containing nucleoside triphosphate hydrolases"/>
    <property type="match status" value="1"/>
</dbReference>
<dbReference type="InterPro" id="IPR011579">
    <property type="entry name" value="ATPase_dom"/>
</dbReference>
<reference evidence="2 3" key="1">
    <citation type="submission" date="2017-05" db="EMBL/GenBank/DDBJ databases">
        <authorList>
            <person name="Varghese N."/>
            <person name="Submissions S."/>
        </authorList>
    </citation>
    <scope>NUCLEOTIDE SEQUENCE [LARGE SCALE GENOMIC DNA]</scope>
    <source>
        <strain evidence="2 3">DSM 19036</strain>
    </source>
</reference>
<name>A0A521DNR4_9SPHI</name>
<proteinExistence type="predicted"/>
<feature type="domain" description="ATPase" evidence="1">
    <location>
        <begin position="7"/>
        <end position="214"/>
    </location>
</feature>
<dbReference type="Pfam" id="PF01637">
    <property type="entry name" value="ATPase_2"/>
    <property type="match status" value="1"/>
</dbReference>
<sequence>METIIGRATEKKLLLDIEKSGDAELVAIYGRRRVGKTFLVRNGFSRELAFEFSGIHHATLDQQLEGFSLALTQASGSLPLAKPDSWLKAFEMLKQYLTPLLKNQRTVIFMDEFPWIDTPKSGFLPAFEQFWNTWASRQPKLVVVICGSAASWMITKIINNKGGLHNRVTKRIRLLPFTVGETAAYLKNRKIKLDKYQLLQLYMAMGGIPHYLKEIVPGESAAQVIDKLCFTKDGLLVDEFKNLYFSLFDNAQSHIDIVKALAKKGKGLSRQEIIDTCKLTTGGHATKLLDELIESGFIADYTPFGKTSRDKLYKLVDEYSLFYLKYIDGSKATGSGTWLKAMTGQSWTSWSGNAFESICLKHIPQIKKAMGIEAIYTEESVWRYQPKVKTEKGAQIDLLIDRNDGCISVCEMKFSAKPFEITKTYATELNNKIDCFQQQTGTKKTVFLTMVTTYGVKNAGSHPGLVQSEVLMDPLFDL</sequence>
<dbReference type="AlphaFoldDB" id="A0A521DNR4"/>
<gene>
    <name evidence="2" type="ORF">SAMN06265348_10639</name>
</gene>
<dbReference type="PANTHER" id="PTHR34704">
    <property type="entry name" value="ATPASE"/>
    <property type="match status" value="1"/>
</dbReference>
<evidence type="ECO:0000313" key="2">
    <source>
        <dbReference type="EMBL" id="SMO73268.1"/>
    </source>
</evidence>
<dbReference type="OrthoDB" id="9813134at2"/>